<dbReference type="GO" id="GO:0019903">
    <property type="term" value="F:protein phosphatase binding"/>
    <property type="evidence" value="ECO:0007669"/>
    <property type="project" value="TreeGrafter"/>
</dbReference>
<evidence type="ECO:0000313" key="2">
    <source>
        <dbReference type="EMBL" id="KAF5400609.1"/>
    </source>
</evidence>
<dbReference type="GO" id="GO:2001244">
    <property type="term" value="P:positive regulation of intrinsic apoptotic signaling pathway"/>
    <property type="evidence" value="ECO:0007669"/>
    <property type="project" value="TreeGrafter"/>
</dbReference>
<name>A0A8J4T9F9_9TREM</name>
<reference evidence="2" key="1">
    <citation type="submission" date="2019-05" db="EMBL/GenBank/DDBJ databases">
        <title>Annotation for the trematode Paragonimus heterotremus.</title>
        <authorList>
            <person name="Choi Y.-J."/>
        </authorList>
    </citation>
    <scope>NUCLEOTIDE SEQUENCE</scope>
    <source>
        <strain evidence="2">LC</strain>
    </source>
</reference>
<dbReference type="SUPFAM" id="SSF52821">
    <property type="entry name" value="Rhodanese/Cell cycle control phosphatase"/>
    <property type="match status" value="1"/>
</dbReference>
<protein>
    <submittedName>
        <fullName evidence="2">Dual specificity phosphatase catalytic domain protein</fullName>
    </submittedName>
</protein>
<dbReference type="Gene3D" id="3.90.190.10">
    <property type="entry name" value="Protein tyrosine phosphatase superfamily"/>
    <property type="match status" value="1"/>
</dbReference>
<accession>A0A8J4T9F9</accession>
<comment type="caution">
    <text evidence="2">The sequence shown here is derived from an EMBL/GenBank/DDBJ whole genome shotgun (WGS) entry which is preliminary data.</text>
</comment>
<evidence type="ECO:0000259" key="1">
    <source>
        <dbReference type="SMART" id="SM00195"/>
    </source>
</evidence>
<dbReference type="InterPro" id="IPR029021">
    <property type="entry name" value="Prot-tyrosine_phosphatase-like"/>
</dbReference>
<keyword evidence="3" id="KW-1185">Reference proteome</keyword>
<proteinExistence type="predicted"/>
<dbReference type="SMART" id="SM00195">
    <property type="entry name" value="DSPc"/>
    <property type="match status" value="1"/>
</dbReference>
<dbReference type="InterPro" id="IPR053272">
    <property type="entry name" value="STY_interacting-like"/>
</dbReference>
<dbReference type="SUPFAM" id="SSF52799">
    <property type="entry name" value="(Phosphotyrosine protein) phosphatases II"/>
    <property type="match status" value="1"/>
</dbReference>
<dbReference type="GO" id="GO:0062030">
    <property type="term" value="P:negative regulation of stress granule assembly"/>
    <property type="evidence" value="ECO:0007669"/>
    <property type="project" value="TreeGrafter"/>
</dbReference>
<dbReference type="PANTHER" id="PTHR46659:SF1">
    <property type="entry name" value="SERINE_THREONINE_TYROSINE-INTERACTING-LIKE PROTEIN 1"/>
    <property type="match status" value="1"/>
</dbReference>
<dbReference type="Pfam" id="PF00782">
    <property type="entry name" value="DSPc"/>
    <property type="match status" value="1"/>
</dbReference>
<dbReference type="PANTHER" id="PTHR46659">
    <property type="entry name" value="SERINE/THREONINE/TYROSINE-INTERACTING-LIKE PROTEIN 1"/>
    <property type="match status" value="1"/>
</dbReference>
<dbReference type="OrthoDB" id="10252009at2759"/>
<gene>
    <name evidence="2" type="ORF">PHET_05639</name>
</gene>
<organism evidence="2 3">
    <name type="scientific">Paragonimus heterotremus</name>
    <dbReference type="NCBI Taxonomy" id="100268"/>
    <lineage>
        <taxon>Eukaryota</taxon>
        <taxon>Metazoa</taxon>
        <taxon>Spiralia</taxon>
        <taxon>Lophotrochozoa</taxon>
        <taxon>Platyhelminthes</taxon>
        <taxon>Trematoda</taxon>
        <taxon>Digenea</taxon>
        <taxon>Plagiorchiida</taxon>
        <taxon>Troglotremata</taxon>
        <taxon>Troglotrematidae</taxon>
        <taxon>Paragonimus</taxon>
    </lineage>
</organism>
<sequence length="301" mass="35085">MTELELIQPTQLYNTLNQFLNNAFVSNPHYLVLFDARNREYYDEAHIVMARRLKKATTFYHMINTESIDNPIKAGKFLFSSGSRNVVKVLKGGYETFSRMYPYLRSQKKLYFPQELESYATYPLEVIPDFLYITTRAKAGSKKMHREMNITAHVNCDLTTDPVYESCPEAENLILSIDGTVQDLLPFMREACEFLQKRRFEGRRVLIISGYCVSRNITIAIAYLIKYCGMNLQDAWRHLKDVCLPMQPTWNYMQQLAQFEAECRDKSATNPLTEEQFYGKRMRAFCIQSQVKSALPTKETV</sequence>
<dbReference type="AlphaFoldDB" id="A0A8J4T9F9"/>
<feature type="domain" description="Tyrosine-protein phosphatase" evidence="1">
    <location>
        <begin position="122"/>
        <end position="262"/>
    </location>
</feature>
<dbReference type="Proteomes" id="UP000748531">
    <property type="component" value="Unassembled WGS sequence"/>
</dbReference>
<dbReference type="InterPro" id="IPR020422">
    <property type="entry name" value="TYR_PHOSPHATASE_DUAL_dom"/>
</dbReference>
<evidence type="ECO:0000313" key="3">
    <source>
        <dbReference type="Proteomes" id="UP000748531"/>
    </source>
</evidence>
<dbReference type="GO" id="GO:0004864">
    <property type="term" value="F:protein phosphatase inhibitor activity"/>
    <property type="evidence" value="ECO:0007669"/>
    <property type="project" value="TreeGrafter"/>
</dbReference>
<dbReference type="GO" id="GO:0001691">
    <property type="term" value="F:pseudophosphatase activity"/>
    <property type="evidence" value="ECO:0007669"/>
    <property type="project" value="TreeGrafter"/>
</dbReference>
<dbReference type="InterPro" id="IPR000340">
    <property type="entry name" value="Dual-sp_phosphatase_cat-dom"/>
</dbReference>
<dbReference type="InterPro" id="IPR036873">
    <property type="entry name" value="Rhodanese-like_dom_sf"/>
</dbReference>
<dbReference type="GO" id="GO:0005739">
    <property type="term" value="C:mitochondrion"/>
    <property type="evidence" value="ECO:0007669"/>
    <property type="project" value="TreeGrafter"/>
</dbReference>
<dbReference type="EMBL" id="LUCH01003057">
    <property type="protein sequence ID" value="KAF5400609.1"/>
    <property type="molecule type" value="Genomic_DNA"/>
</dbReference>